<dbReference type="OrthoDB" id="292541at2"/>
<dbReference type="Gene3D" id="2.170.130.30">
    <property type="match status" value="1"/>
</dbReference>
<evidence type="ECO:0000256" key="1">
    <source>
        <dbReference type="SAM" id="Phobius"/>
    </source>
</evidence>
<dbReference type="EMBL" id="SJPS01000001">
    <property type="protein sequence ID" value="TWU30053.1"/>
    <property type="molecule type" value="Genomic_DNA"/>
</dbReference>
<keyword evidence="1" id="KW-0472">Membrane</keyword>
<gene>
    <name evidence="2" type="ORF">Pla144_08390</name>
</gene>
<organism evidence="2 3">
    <name type="scientific">Bythopirellula polymerisocia</name>
    <dbReference type="NCBI Taxonomy" id="2528003"/>
    <lineage>
        <taxon>Bacteria</taxon>
        <taxon>Pseudomonadati</taxon>
        <taxon>Planctomycetota</taxon>
        <taxon>Planctomycetia</taxon>
        <taxon>Pirellulales</taxon>
        <taxon>Lacipirellulaceae</taxon>
        <taxon>Bythopirellula</taxon>
    </lineage>
</organism>
<name>A0A5C6CYP1_9BACT</name>
<proteinExistence type="predicted"/>
<feature type="transmembrane region" description="Helical" evidence="1">
    <location>
        <begin position="20"/>
        <end position="41"/>
    </location>
</feature>
<keyword evidence="1" id="KW-1133">Transmembrane helix</keyword>
<comment type="caution">
    <text evidence="2">The sequence shown here is derived from an EMBL/GenBank/DDBJ whole genome shotgun (WGS) entry which is preliminary data.</text>
</comment>
<sequence>METSPQGPDDSSCCSTSIPWIFPLLLLLVLAGVVLSNRFGLTASNGDAGSMAVAWTPSVQPTGETVRLEIDFGNGSKRRFEALPWQAEMTVADVMREASNYRPGIHFSQIGTGESGLLTEIDGLKNEGVNARNWLYEVAGVPATASFCVQKVAQGELVRWRFTDAAEEK</sequence>
<accession>A0A5C6CYP1</accession>
<evidence type="ECO:0000313" key="3">
    <source>
        <dbReference type="Proteomes" id="UP000318437"/>
    </source>
</evidence>
<evidence type="ECO:0000313" key="2">
    <source>
        <dbReference type="EMBL" id="TWU30053.1"/>
    </source>
</evidence>
<keyword evidence="3" id="KW-1185">Reference proteome</keyword>
<reference evidence="2 3" key="1">
    <citation type="submission" date="2019-02" db="EMBL/GenBank/DDBJ databases">
        <title>Deep-cultivation of Planctomycetes and their phenomic and genomic characterization uncovers novel biology.</title>
        <authorList>
            <person name="Wiegand S."/>
            <person name="Jogler M."/>
            <person name="Boedeker C."/>
            <person name="Pinto D."/>
            <person name="Vollmers J."/>
            <person name="Rivas-Marin E."/>
            <person name="Kohn T."/>
            <person name="Peeters S.H."/>
            <person name="Heuer A."/>
            <person name="Rast P."/>
            <person name="Oberbeckmann S."/>
            <person name="Bunk B."/>
            <person name="Jeske O."/>
            <person name="Meyerdierks A."/>
            <person name="Storesund J.E."/>
            <person name="Kallscheuer N."/>
            <person name="Luecker S."/>
            <person name="Lage O.M."/>
            <person name="Pohl T."/>
            <person name="Merkel B.J."/>
            <person name="Hornburger P."/>
            <person name="Mueller R.-W."/>
            <person name="Bruemmer F."/>
            <person name="Labrenz M."/>
            <person name="Spormann A.M."/>
            <person name="Op Den Camp H."/>
            <person name="Overmann J."/>
            <person name="Amann R."/>
            <person name="Jetten M.S.M."/>
            <person name="Mascher T."/>
            <person name="Medema M.H."/>
            <person name="Devos D.P."/>
            <person name="Kaster A.-K."/>
            <person name="Ovreas L."/>
            <person name="Rohde M."/>
            <person name="Galperin M.Y."/>
            <person name="Jogler C."/>
        </authorList>
    </citation>
    <scope>NUCLEOTIDE SEQUENCE [LARGE SCALE GENOMIC DNA]</scope>
    <source>
        <strain evidence="2 3">Pla144</strain>
    </source>
</reference>
<dbReference type="AlphaFoldDB" id="A0A5C6CYP1"/>
<keyword evidence="1" id="KW-0812">Transmembrane</keyword>
<dbReference type="RefSeq" id="WP_146447989.1">
    <property type="nucleotide sequence ID" value="NZ_SJPS01000001.1"/>
</dbReference>
<protein>
    <submittedName>
        <fullName evidence="2">Uncharacterized protein</fullName>
    </submittedName>
</protein>
<dbReference type="Proteomes" id="UP000318437">
    <property type="component" value="Unassembled WGS sequence"/>
</dbReference>